<dbReference type="AlphaFoldDB" id="A0A372G0X9"/>
<dbReference type="SUPFAM" id="SSF103473">
    <property type="entry name" value="MFS general substrate transporter"/>
    <property type="match status" value="1"/>
</dbReference>
<comment type="caution">
    <text evidence="10">The sequence shown here is derived from an EMBL/GenBank/DDBJ whole genome shotgun (WGS) entry which is preliminary data.</text>
</comment>
<dbReference type="InterPro" id="IPR011701">
    <property type="entry name" value="MFS"/>
</dbReference>
<dbReference type="PROSITE" id="PS50850">
    <property type="entry name" value="MFS"/>
    <property type="match status" value="1"/>
</dbReference>
<organism evidence="10 11">
    <name type="scientific">Micromonospora craniellae</name>
    <dbReference type="NCBI Taxonomy" id="2294034"/>
    <lineage>
        <taxon>Bacteria</taxon>
        <taxon>Bacillati</taxon>
        <taxon>Actinomycetota</taxon>
        <taxon>Actinomycetes</taxon>
        <taxon>Micromonosporales</taxon>
        <taxon>Micromonosporaceae</taxon>
        <taxon>Micromonospora</taxon>
    </lineage>
</organism>
<dbReference type="GO" id="GO:0022857">
    <property type="term" value="F:transmembrane transporter activity"/>
    <property type="evidence" value="ECO:0007669"/>
    <property type="project" value="InterPro"/>
</dbReference>
<name>A0A372G0X9_9ACTN</name>
<feature type="transmembrane region" description="Helical" evidence="8">
    <location>
        <begin position="331"/>
        <end position="351"/>
    </location>
</feature>
<comment type="subcellular location">
    <subcellularLocation>
        <location evidence="1">Cell membrane</location>
        <topology evidence="1">Multi-pass membrane protein</topology>
    </subcellularLocation>
</comment>
<evidence type="ECO:0000256" key="2">
    <source>
        <dbReference type="ARBA" id="ARBA00022448"/>
    </source>
</evidence>
<evidence type="ECO:0000256" key="5">
    <source>
        <dbReference type="ARBA" id="ARBA00022989"/>
    </source>
</evidence>
<feature type="transmembrane region" description="Helical" evidence="8">
    <location>
        <begin position="389"/>
        <end position="409"/>
    </location>
</feature>
<evidence type="ECO:0000256" key="6">
    <source>
        <dbReference type="ARBA" id="ARBA00023136"/>
    </source>
</evidence>
<reference evidence="10 11" key="1">
    <citation type="submission" date="2018-08" db="EMBL/GenBank/DDBJ databases">
        <title>Verrucosispora craniellae sp. nov., isolated from a marine sponge in the South China Sea.</title>
        <authorList>
            <person name="Li L."/>
            <person name="Lin H.W."/>
        </authorList>
    </citation>
    <scope>NUCLEOTIDE SEQUENCE [LARGE SCALE GENOMIC DNA]</scope>
    <source>
        <strain evidence="10 11">LHW63014</strain>
    </source>
</reference>
<dbReference type="CDD" id="cd17321">
    <property type="entry name" value="MFS_MMR_MDR_like"/>
    <property type="match status" value="1"/>
</dbReference>
<feature type="transmembrane region" description="Helical" evidence="8">
    <location>
        <begin position="75"/>
        <end position="95"/>
    </location>
</feature>
<dbReference type="EMBL" id="QVFU01000008">
    <property type="protein sequence ID" value="RFS46534.1"/>
    <property type="molecule type" value="Genomic_DNA"/>
</dbReference>
<dbReference type="Gene3D" id="1.20.1720.10">
    <property type="entry name" value="Multidrug resistance protein D"/>
    <property type="match status" value="1"/>
</dbReference>
<keyword evidence="5 8" id="KW-1133">Transmembrane helix</keyword>
<dbReference type="InterPro" id="IPR004638">
    <property type="entry name" value="EmrB-like"/>
</dbReference>
<keyword evidence="2" id="KW-0813">Transport</keyword>
<evidence type="ECO:0000256" key="1">
    <source>
        <dbReference type="ARBA" id="ARBA00004651"/>
    </source>
</evidence>
<feature type="transmembrane region" description="Helical" evidence="8">
    <location>
        <begin position="165"/>
        <end position="187"/>
    </location>
</feature>
<evidence type="ECO:0000313" key="10">
    <source>
        <dbReference type="EMBL" id="RFS46534.1"/>
    </source>
</evidence>
<dbReference type="PANTHER" id="PTHR42718:SF39">
    <property type="entry name" value="ACTINORHODIN TRANSPORTER-RELATED"/>
    <property type="match status" value="1"/>
</dbReference>
<keyword evidence="4 8" id="KW-0812">Transmembrane</keyword>
<evidence type="ECO:0000259" key="9">
    <source>
        <dbReference type="PROSITE" id="PS50850"/>
    </source>
</evidence>
<gene>
    <name evidence="10" type="ORF">D0Q02_10540</name>
</gene>
<protein>
    <submittedName>
        <fullName evidence="10">DHA2 family efflux MFS transporter permease subunit</fullName>
    </submittedName>
</protein>
<feature type="transmembrane region" description="Helical" evidence="8">
    <location>
        <begin position="199"/>
        <end position="219"/>
    </location>
</feature>
<evidence type="ECO:0000256" key="3">
    <source>
        <dbReference type="ARBA" id="ARBA00022475"/>
    </source>
</evidence>
<feature type="transmembrane region" description="Helical" evidence="8">
    <location>
        <begin position="107"/>
        <end position="126"/>
    </location>
</feature>
<dbReference type="InterPro" id="IPR020846">
    <property type="entry name" value="MFS_dom"/>
</dbReference>
<feature type="region of interest" description="Disordered" evidence="7">
    <location>
        <begin position="1"/>
        <end position="29"/>
    </location>
</feature>
<dbReference type="RefSeq" id="WP_117227886.1">
    <property type="nucleotide sequence ID" value="NZ_CP061725.1"/>
</dbReference>
<feature type="transmembrane region" description="Helical" evidence="8">
    <location>
        <begin position="231"/>
        <end position="251"/>
    </location>
</feature>
<feature type="compositionally biased region" description="Low complexity" evidence="7">
    <location>
        <begin position="11"/>
        <end position="27"/>
    </location>
</feature>
<dbReference type="OrthoDB" id="783189at2"/>
<feature type="transmembrane region" description="Helical" evidence="8">
    <location>
        <begin position="543"/>
        <end position="565"/>
    </location>
</feature>
<dbReference type="Gene3D" id="1.20.1250.20">
    <property type="entry name" value="MFS general substrate transporter like domains"/>
    <property type="match status" value="1"/>
</dbReference>
<feature type="transmembrane region" description="Helical" evidence="8">
    <location>
        <begin position="132"/>
        <end position="153"/>
    </location>
</feature>
<keyword evidence="6 8" id="KW-0472">Membrane</keyword>
<evidence type="ECO:0000256" key="4">
    <source>
        <dbReference type="ARBA" id="ARBA00022692"/>
    </source>
</evidence>
<dbReference type="GO" id="GO:0005886">
    <property type="term" value="C:plasma membrane"/>
    <property type="evidence" value="ECO:0007669"/>
    <property type="project" value="UniProtKB-SubCell"/>
</dbReference>
<feature type="transmembrane region" description="Helical" evidence="8">
    <location>
        <begin position="40"/>
        <end position="63"/>
    </location>
</feature>
<feature type="transmembrane region" description="Helical" evidence="8">
    <location>
        <begin position="257"/>
        <end position="277"/>
    </location>
</feature>
<accession>A0A372G0X9</accession>
<keyword evidence="3" id="KW-1003">Cell membrane</keyword>
<dbReference type="PANTHER" id="PTHR42718">
    <property type="entry name" value="MAJOR FACILITATOR SUPERFAMILY MULTIDRUG TRANSPORTER MFSC"/>
    <property type="match status" value="1"/>
</dbReference>
<dbReference type="Proteomes" id="UP000262621">
    <property type="component" value="Unassembled WGS sequence"/>
</dbReference>
<sequence>MSDDTRTSAGADTDTVSAPAPAATPPDEFVPPVTGRKRTLALIVVLTGFVLDLLDITIVNVALPSIRDGINATASTMQWLVAGYALAFASMLIISGRLGDIVGVRRMFLIGVAGFTFTSLLAGMAQSPEQLIVLRFLQGAMGAVMVPQVYTLIQLLYAPKERGRAFAALSAALAFGTVGGPLVGALLTTANVGGLGWRMIFLVNVPIGIAAFFAARALLPESERKRGDRLDVVGATLITAAVMLIVFPLVQGREHGWPLWTYAMMVAGLVVFALFVLHQRSRTESPLVPLSLFRHRSFSSGLVVVFLFQGAVMSFFLVITIYVQIGVGYSILRAGLAGLPWDIAVPLLGWLSARWITPKLGRVGLQIGLLLLIASMFWFMWVIDSTPQVTIWQLLVPMFIGGAGMGMTFPPLMGYSLHDVPGHQAGSASGVVNANYQIGVTLGIAACGTLFFSLIATNAATATDDVGPRLRADLVAVGVAEGQAEQIGQRFRDCVTTQLGAADPTLPPAGCDSATVAAGGGDRAVEVIEQRSFEASQISFQRAMVGTLWFSVISFALALLGSFLLPRR</sequence>
<feature type="transmembrane region" description="Helical" evidence="8">
    <location>
        <begin position="363"/>
        <end position="383"/>
    </location>
</feature>
<dbReference type="Pfam" id="PF07690">
    <property type="entry name" value="MFS_1"/>
    <property type="match status" value="1"/>
</dbReference>
<proteinExistence type="predicted"/>
<feature type="domain" description="Major facilitator superfamily (MFS) profile" evidence="9">
    <location>
        <begin position="41"/>
        <end position="568"/>
    </location>
</feature>
<evidence type="ECO:0000256" key="7">
    <source>
        <dbReference type="SAM" id="MobiDB-lite"/>
    </source>
</evidence>
<keyword evidence="11" id="KW-1185">Reference proteome</keyword>
<evidence type="ECO:0000313" key="11">
    <source>
        <dbReference type="Proteomes" id="UP000262621"/>
    </source>
</evidence>
<evidence type="ECO:0000256" key="8">
    <source>
        <dbReference type="SAM" id="Phobius"/>
    </source>
</evidence>
<dbReference type="InterPro" id="IPR036259">
    <property type="entry name" value="MFS_trans_sf"/>
</dbReference>
<feature type="transmembrane region" description="Helical" evidence="8">
    <location>
        <begin position="298"/>
        <end position="325"/>
    </location>
</feature>
<dbReference type="NCBIfam" id="TIGR00711">
    <property type="entry name" value="efflux_EmrB"/>
    <property type="match status" value="1"/>
</dbReference>